<sequence>MCTRFFFLVLVFCGWQAFAQQSSPKRELRAVWIATVDNIDWPRPGDYNPNSQQQSFRQILNNHRQSGMNAIFVQVRDAADAYYAKGATEPWSEWLTGRQGRAPEPFYDPLEFMIAESHQRNLEFHAWLNLNRAVFKGHPNVTPDHVSRQHPDWMLTYDGTKFFNVGVPEVRNYITSIVTNLVRNYDLDGIHFDDYFYPYKVVGQVLNDQVTFYKYGAGYANIHDWRRDNINQLIHQISDSVKVIKPYVKFGISPFGIWRNRSSLAPDGSETRGLSSYDDLYADTRKWLQMGWIDYIAPQVYFHRGHKRVPYEPLVDWWRKNCFGRHLYIGQGAYRMNGESGWDSPDEMPIQIRFNRQHSEIQGSIYFSSRSLLNNYKGFQDTLRRDLYRLPALVPTMPWKDHTPPLPPQEFELKRTPTQVLMRWQMPPAAVDGEVPRRFVVYRFRENEPIILNNTSKILAILPVPQTSYADTPPTPGNYRYVVTALDRLQNESYGVMTDVEVQ</sequence>
<dbReference type="PANTHER" id="PTHR43405:SF1">
    <property type="entry name" value="GLYCOSYL HYDROLASE DIGH"/>
    <property type="match status" value="1"/>
</dbReference>
<dbReference type="InterPro" id="IPR036116">
    <property type="entry name" value="FN3_sf"/>
</dbReference>
<dbReference type="Pfam" id="PF02638">
    <property type="entry name" value="GHL10"/>
    <property type="match status" value="1"/>
</dbReference>
<feature type="signal peptide" evidence="2">
    <location>
        <begin position="1"/>
        <end position="19"/>
    </location>
</feature>
<proteinExistence type="predicted"/>
<dbReference type="Proteomes" id="UP000239590">
    <property type="component" value="Unassembled WGS sequence"/>
</dbReference>
<dbReference type="SUPFAM" id="SSF51445">
    <property type="entry name" value="(Trans)glycosidases"/>
    <property type="match status" value="1"/>
</dbReference>
<protein>
    <submittedName>
        <fullName evidence="4">Glycoside hydrolase</fullName>
    </submittedName>
</protein>
<evidence type="ECO:0000256" key="2">
    <source>
        <dbReference type="SAM" id="SignalP"/>
    </source>
</evidence>
<evidence type="ECO:0000256" key="1">
    <source>
        <dbReference type="ARBA" id="ARBA00022729"/>
    </source>
</evidence>
<dbReference type="Gene3D" id="2.60.40.10">
    <property type="entry name" value="Immunoglobulins"/>
    <property type="match status" value="1"/>
</dbReference>
<dbReference type="Gene3D" id="3.20.20.80">
    <property type="entry name" value="Glycosidases"/>
    <property type="match status" value="1"/>
</dbReference>
<gene>
    <name evidence="4" type="ORF">C5O19_18130</name>
</gene>
<dbReference type="EMBL" id="PTRA01000003">
    <property type="protein sequence ID" value="PQA56264.1"/>
    <property type="molecule type" value="Genomic_DNA"/>
</dbReference>
<reference evidence="5" key="1">
    <citation type="submission" date="2018-02" db="EMBL/GenBank/DDBJ databases">
        <title>Genome sequencing of Solimonas sp. HR-BB.</title>
        <authorList>
            <person name="Lee Y."/>
            <person name="Jeon C.O."/>
        </authorList>
    </citation>
    <scope>NUCLEOTIDE SEQUENCE [LARGE SCALE GENOMIC DNA]</scope>
    <source>
        <strain evidence="5">HR-U</strain>
    </source>
</reference>
<keyword evidence="4" id="KW-0378">Hydrolase</keyword>
<accession>A0A2S7IIW8</accession>
<dbReference type="RefSeq" id="WP_104714800.1">
    <property type="nucleotide sequence ID" value="NZ_PTRA01000003.1"/>
</dbReference>
<keyword evidence="1 2" id="KW-0732">Signal</keyword>
<dbReference type="SUPFAM" id="SSF49265">
    <property type="entry name" value="Fibronectin type III"/>
    <property type="match status" value="1"/>
</dbReference>
<evidence type="ECO:0000313" key="4">
    <source>
        <dbReference type="EMBL" id="PQA56264.1"/>
    </source>
</evidence>
<dbReference type="PANTHER" id="PTHR43405">
    <property type="entry name" value="GLYCOSYL HYDROLASE DIGH"/>
    <property type="match status" value="1"/>
</dbReference>
<dbReference type="OrthoDB" id="9773203at2"/>
<dbReference type="AlphaFoldDB" id="A0A2S7IIW8"/>
<dbReference type="InterPro" id="IPR017853">
    <property type="entry name" value="GH"/>
</dbReference>
<organism evidence="4 5">
    <name type="scientific">Siphonobacter curvatus</name>
    <dbReference type="NCBI Taxonomy" id="2094562"/>
    <lineage>
        <taxon>Bacteria</taxon>
        <taxon>Pseudomonadati</taxon>
        <taxon>Bacteroidota</taxon>
        <taxon>Cytophagia</taxon>
        <taxon>Cytophagales</taxon>
        <taxon>Cytophagaceae</taxon>
        <taxon>Siphonobacter</taxon>
    </lineage>
</organism>
<comment type="caution">
    <text evidence="4">The sequence shown here is derived from an EMBL/GenBank/DDBJ whole genome shotgun (WGS) entry which is preliminary data.</text>
</comment>
<evidence type="ECO:0000313" key="5">
    <source>
        <dbReference type="Proteomes" id="UP000239590"/>
    </source>
</evidence>
<name>A0A2S7IIW8_9BACT</name>
<dbReference type="GO" id="GO:0016787">
    <property type="term" value="F:hydrolase activity"/>
    <property type="evidence" value="ECO:0007669"/>
    <property type="project" value="UniProtKB-KW"/>
</dbReference>
<feature type="chain" id="PRO_5015515910" evidence="2">
    <location>
        <begin position="20"/>
        <end position="503"/>
    </location>
</feature>
<dbReference type="InterPro" id="IPR003790">
    <property type="entry name" value="GHL10"/>
</dbReference>
<dbReference type="InterPro" id="IPR013783">
    <property type="entry name" value="Ig-like_fold"/>
</dbReference>
<keyword evidence="5" id="KW-1185">Reference proteome</keyword>
<evidence type="ECO:0000259" key="3">
    <source>
        <dbReference type="Pfam" id="PF02638"/>
    </source>
</evidence>
<dbReference type="InterPro" id="IPR052177">
    <property type="entry name" value="Divisome_Glycosyl_Hydrolase"/>
</dbReference>
<feature type="domain" description="Glycosyl hydrolase-like 10" evidence="3">
    <location>
        <begin position="27"/>
        <end position="338"/>
    </location>
</feature>